<reference evidence="2" key="1">
    <citation type="submission" date="2018-05" db="EMBL/GenBank/DDBJ databases">
        <authorList>
            <person name="Lanie J.A."/>
            <person name="Ng W.-L."/>
            <person name="Kazmierczak K.M."/>
            <person name="Andrzejewski T.M."/>
            <person name="Davidsen T.M."/>
            <person name="Wayne K.J."/>
            <person name="Tettelin H."/>
            <person name="Glass J.I."/>
            <person name="Rusch D."/>
            <person name="Podicherti R."/>
            <person name="Tsui H.-C.T."/>
            <person name="Winkler M.E."/>
        </authorList>
    </citation>
    <scope>NUCLEOTIDE SEQUENCE</scope>
</reference>
<dbReference type="AlphaFoldDB" id="A0A382UH74"/>
<sequence length="48" mass="5292">MKLGKWTWLILLLTCSFVLSAVSCQGSAGDKIIKPDPMEEDVEDDPPN</sequence>
<dbReference type="PROSITE" id="PS51257">
    <property type="entry name" value="PROKAR_LIPOPROTEIN"/>
    <property type="match status" value="1"/>
</dbReference>
<proteinExistence type="predicted"/>
<organism evidence="2">
    <name type="scientific">marine metagenome</name>
    <dbReference type="NCBI Taxonomy" id="408172"/>
    <lineage>
        <taxon>unclassified sequences</taxon>
        <taxon>metagenomes</taxon>
        <taxon>ecological metagenomes</taxon>
    </lineage>
</organism>
<evidence type="ECO:0000313" key="2">
    <source>
        <dbReference type="EMBL" id="SVD33633.1"/>
    </source>
</evidence>
<feature type="compositionally biased region" description="Acidic residues" evidence="1">
    <location>
        <begin position="38"/>
        <end position="48"/>
    </location>
</feature>
<protein>
    <submittedName>
        <fullName evidence="2">Uncharacterized protein</fullName>
    </submittedName>
</protein>
<gene>
    <name evidence="2" type="ORF">METZ01_LOCUS386487</name>
</gene>
<evidence type="ECO:0000256" key="1">
    <source>
        <dbReference type="SAM" id="MobiDB-lite"/>
    </source>
</evidence>
<accession>A0A382UH74</accession>
<dbReference type="EMBL" id="UINC01144242">
    <property type="protein sequence ID" value="SVD33633.1"/>
    <property type="molecule type" value="Genomic_DNA"/>
</dbReference>
<name>A0A382UH74_9ZZZZ</name>
<feature type="region of interest" description="Disordered" evidence="1">
    <location>
        <begin position="29"/>
        <end position="48"/>
    </location>
</feature>